<reference evidence="2 3" key="1">
    <citation type="journal article" date="2019" name="Int. J. Syst. Evol. Microbiol.">
        <title>The Global Catalogue of Microorganisms (GCM) 10K type strain sequencing project: providing services to taxonomists for standard genome sequencing and annotation.</title>
        <authorList>
            <consortium name="The Broad Institute Genomics Platform"/>
            <consortium name="The Broad Institute Genome Sequencing Center for Infectious Disease"/>
            <person name="Wu L."/>
            <person name="Ma J."/>
        </authorList>
    </citation>
    <scope>NUCLEOTIDE SEQUENCE [LARGE SCALE GENOMIC DNA]</scope>
    <source>
        <strain evidence="2 3">JCM 16026</strain>
    </source>
</reference>
<gene>
    <name evidence="2" type="ORF">GCM10009846_14860</name>
</gene>
<dbReference type="RefSeq" id="WP_344342268.1">
    <property type="nucleotide sequence ID" value="NZ_BAAAQT010000005.1"/>
</dbReference>
<dbReference type="Proteomes" id="UP001501599">
    <property type="component" value="Unassembled WGS sequence"/>
</dbReference>
<name>A0ABN3AR83_9MICO</name>
<sequence>MSAVDRAHEMRGPVETFGGFAHLEIAAIDDERRLATLLAICDEALEESQALLAARPDAPGAPPVSPPPAPGLLAGLLRAAGGGDEARRERQRAEMDAWFERVEALEAATTGRVAAWRAAVDAEWLAGALADRDAALESLVERGAATREMVDIVAEHPFGDLMLRAALAHD</sequence>
<evidence type="ECO:0000313" key="2">
    <source>
        <dbReference type="EMBL" id="GAA2173322.1"/>
    </source>
</evidence>
<protein>
    <recommendedName>
        <fullName evidence="4">HPt domain-containing protein</fullName>
    </recommendedName>
</protein>
<proteinExistence type="predicted"/>
<dbReference type="EMBL" id="BAAAQT010000005">
    <property type="protein sequence ID" value="GAA2173322.1"/>
    <property type="molecule type" value="Genomic_DNA"/>
</dbReference>
<evidence type="ECO:0008006" key="4">
    <source>
        <dbReference type="Google" id="ProtNLM"/>
    </source>
</evidence>
<evidence type="ECO:0000256" key="1">
    <source>
        <dbReference type="SAM" id="MobiDB-lite"/>
    </source>
</evidence>
<evidence type="ECO:0000313" key="3">
    <source>
        <dbReference type="Proteomes" id="UP001501599"/>
    </source>
</evidence>
<feature type="region of interest" description="Disordered" evidence="1">
    <location>
        <begin position="55"/>
        <end position="90"/>
    </location>
</feature>
<keyword evidence="3" id="KW-1185">Reference proteome</keyword>
<feature type="compositionally biased region" description="Pro residues" evidence="1">
    <location>
        <begin position="59"/>
        <end position="70"/>
    </location>
</feature>
<accession>A0ABN3AR83</accession>
<comment type="caution">
    <text evidence="2">The sequence shown here is derived from an EMBL/GenBank/DDBJ whole genome shotgun (WGS) entry which is preliminary data.</text>
</comment>
<organism evidence="2 3">
    <name type="scientific">Agrococcus versicolor</name>
    <dbReference type="NCBI Taxonomy" id="501482"/>
    <lineage>
        <taxon>Bacteria</taxon>
        <taxon>Bacillati</taxon>
        <taxon>Actinomycetota</taxon>
        <taxon>Actinomycetes</taxon>
        <taxon>Micrococcales</taxon>
        <taxon>Microbacteriaceae</taxon>
        <taxon>Agrococcus</taxon>
    </lineage>
</organism>